<evidence type="ECO:0000259" key="1">
    <source>
        <dbReference type="Pfam" id="PF00534"/>
    </source>
</evidence>
<reference evidence="2" key="1">
    <citation type="submission" date="2020-10" db="EMBL/GenBank/DDBJ databases">
        <authorList>
            <person name="Gilroy R."/>
        </authorList>
    </citation>
    <scope>NUCLEOTIDE SEQUENCE</scope>
    <source>
        <strain evidence="2">ChiSjej1B19-3389</strain>
    </source>
</reference>
<dbReference type="EMBL" id="DVFW01000028">
    <property type="protein sequence ID" value="HIQ80884.1"/>
    <property type="molecule type" value="Genomic_DNA"/>
</dbReference>
<evidence type="ECO:0000313" key="3">
    <source>
        <dbReference type="Proteomes" id="UP000886787"/>
    </source>
</evidence>
<name>A0A9D1CV68_9FIRM</name>
<proteinExistence type="predicted"/>
<dbReference type="PANTHER" id="PTHR45947:SF3">
    <property type="entry name" value="SULFOQUINOVOSYL TRANSFERASE SQD2"/>
    <property type="match status" value="1"/>
</dbReference>
<dbReference type="PANTHER" id="PTHR45947">
    <property type="entry name" value="SULFOQUINOVOSYL TRANSFERASE SQD2"/>
    <property type="match status" value="1"/>
</dbReference>
<dbReference type="CDD" id="cd03811">
    <property type="entry name" value="GT4_GT28_WabH-like"/>
    <property type="match status" value="1"/>
</dbReference>
<protein>
    <submittedName>
        <fullName evidence="2">Glycosyltransferase</fullName>
    </submittedName>
</protein>
<sequence>MKKKLLFINGHMKPGGCERSLADLLCHMDFSRYDVDLLLFEDVGPYAEELPGEVRVIFYDITKAFGSYMACIGRAARHRDGFTFAFRNAILLQKLFGGKTLRLCSFLFKRLQKRYDCVIAYRSGFCTDFAAYAVKAEQKISWWHHGALDMSEKSKKNLQRAYRKMDCVAVVSEGCRTFLARAFPDLKDKFITVPNLVDKREIEKKAGLYQPEVDTNSCFLKLVSVGRLSPEKNMLVCLQVCALLKKHGYRVKWYIIGGGTQEKELKDKICKYALQQEIVYTGSLQNPYPYINVADIYVHPSLVESQGLSILEAMALGKPVVVVRSLGPEEFIRNGENGLLTEPPAQSICDGIMALAHNTALLQKIKKKATETVEAYSPERVLQKFYSLLENTGKEV</sequence>
<organism evidence="2 3">
    <name type="scientific">Candidatus Scatavimonas merdigallinarum</name>
    <dbReference type="NCBI Taxonomy" id="2840914"/>
    <lineage>
        <taxon>Bacteria</taxon>
        <taxon>Bacillati</taxon>
        <taxon>Bacillota</taxon>
        <taxon>Clostridia</taxon>
        <taxon>Eubacteriales</taxon>
        <taxon>Oscillospiraceae</taxon>
        <taxon>Oscillospiraceae incertae sedis</taxon>
        <taxon>Candidatus Scatavimonas</taxon>
    </lineage>
</organism>
<dbReference type="SUPFAM" id="SSF53756">
    <property type="entry name" value="UDP-Glycosyltransferase/glycogen phosphorylase"/>
    <property type="match status" value="1"/>
</dbReference>
<comment type="caution">
    <text evidence="2">The sequence shown here is derived from an EMBL/GenBank/DDBJ whole genome shotgun (WGS) entry which is preliminary data.</text>
</comment>
<dbReference type="Pfam" id="PF00534">
    <property type="entry name" value="Glycos_transf_1"/>
    <property type="match status" value="1"/>
</dbReference>
<reference evidence="2" key="2">
    <citation type="journal article" date="2021" name="PeerJ">
        <title>Extensive microbial diversity within the chicken gut microbiome revealed by metagenomics and culture.</title>
        <authorList>
            <person name="Gilroy R."/>
            <person name="Ravi A."/>
            <person name="Getino M."/>
            <person name="Pursley I."/>
            <person name="Horton D.L."/>
            <person name="Alikhan N.F."/>
            <person name="Baker D."/>
            <person name="Gharbi K."/>
            <person name="Hall N."/>
            <person name="Watson M."/>
            <person name="Adriaenssens E.M."/>
            <person name="Foster-Nyarko E."/>
            <person name="Jarju S."/>
            <person name="Secka A."/>
            <person name="Antonio M."/>
            <person name="Oren A."/>
            <person name="Chaudhuri R.R."/>
            <person name="La Ragione R."/>
            <person name="Hildebrand F."/>
            <person name="Pallen M.J."/>
        </authorList>
    </citation>
    <scope>NUCLEOTIDE SEQUENCE</scope>
    <source>
        <strain evidence="2">ChiSjej1B19-3389</strain>
    </source>
</reference>
<dbReference type="Proteomes" id="UP000886787">
    <property type="component" value="Unassembled WGS sequence"/>
</dbReference>
<dbReference type="InterPro" id="IPR050194">
    <property type="entry name" value="Glycosyltransferase_grp1"/>
</dbReference>
<dbReference type="InterPro" id="IPR001296">
    <property type="entry name" value="Glyco_trans_1"/>
</dbReference>
<accession>A0A9D1CV68</accession>
<dbReference type="Gene3D" id="3.40.50.2000">
    <property type="entry name" value="Glycogen Phosphorylase B"/>
    <property type="match status" value="2"/>
</dbReference>
<dbReference type="AlphaFoldDB" id="A0A9D1CV68"/>
<gene>
    <name evidence="2" type="ORF">IAD32_06330</name>
</gene>
<feature type="domain" description="Glycosyl transferase family 1" evidence="1">
    <location>
        <begin position="221"/>
        <end position="371"/>
    </location>
</feature>
<evidence type="ECO:0000313" key="2">
    <source>
        <dbReference type="EMBL" id="HIQ80884.1"/>
    </source>
</evidence>
<dbReference type="GO" id="GO:0016757">
    <property type="term" value="F:glycosyltransferase activity"/>
    <property type="evidence" value="ECO:0007669"/>
    <property type="project" value="InterPro"/>
</dbReference>